<evidence type="ECO:0000256" key="1">
    <source>
        <dbReference type="SAM" id="Phobius"/>
    </source>
</evidence>
<evidence type="ECO:0000313" key="3">
    <source>
        <dbReference type="Proteomes" id="UP000322667"/>
    </source>
</evidence>
<dbReference type="EMBL" id="CM017618">
    <property type="protein sequence ID" value="TYI10345.1"/>
    <property type="molecule type" value="Genomic_DNA"/>
</dbReference>
<name>A0A5D2P4N4_GOSTO</name>
<feature type="transmembrane region" description="Helical" evidence="1">
    <location>
        <begin position="35"/>
        <end position="59"/>
    </location>
</feature>
<keyword evidence="1" id="KW-0812">Transmembrane</keyword>
<keyword evidence="3" id="KW-1185">Reference proteome</keyword>
<dbReference type="AlphaFoldDB" id="A0A5D2P4N4"/>
<reference evidence="2 3" key="1">
    <citation type="submission" date="2019-07" db="EMBL/GenBank/DDBJ databases">
        <title>WGS assembly of Gossypium tomentosum.</title>
        <authorList>
            <person name="Chen Z.J."/>
            <person name="Sreedasyam A."/>
            <person name="Ando A."/>
            <person name="Song Q."/>
            <person name="De L."/>
            <person name="Hulse-Kemp A."/>
            <person name="Ding M."/>
            <person name="Ye W."/>
            <person name="Kirkbride R."/>
            <person name="Jenkins J."/>
            <person name="Plott C."/>
            <person name="Lovell J."/>
            <person name="Lin Y.-M."/>
            <person name="Vaughn R."/>
            <person name="Liu B."/>
            <person name="Li W."/>
            <person name="Simpson S."/>
            <person name="Scheffler B."/>
            <person name="Saski C."/>
            <person name="Grover C."/>
            <person name="Hu G."/>
            <person name="Conover J."/>
            <person name="Carlson J."/>
            <person name="Shu S."/>
            <person name="Boston L."/>
            <person name="Williams M."/>
            <person name="Peterson D."/>
            <person name="Mcgee K."/>
            <person name="Jones D."/>
            <person name="Wendel J."/>
            <person name="Stelly D."/>
            <person name="Grimwood J."/>
            <person name="Schmutz J."/>
        </authorList>
    </citation>
    <scope>NUCLEOTIDE SEQUENCE [LARGE SCALE GENOMIC DNA]</scope>
    <source>
        <strain evidence="2">7179.01</strain>
    </source>
</reference>
<feature type="transmembrane region" description="Helical" evidence="1">
    <location>
        <begin position="6"/>
        <end position="23"/>
    </location>
</feature>
<keyword evidence="1" id="KW-1133">Transmembrane helix</keyword>
<accession>A0A5D2P4N4</accession>
<protein>
    <submittedName>
        <fullName evidence="2">Uncharacterized protein</fullName>
    </submittedName>
</protein>
<dbReference type="Proteomes" id="UP000322667">
    <property type="component" value="Chromosome A09"/>
</dbReference>
<sequence>MVSFVFFLWTAVICFGCTFLTSYDSKEGIMKKQAIFLLLVFSSQLLLFLILFFFCSSFLPSDYSTQFADNIKGIRDLTILMAGDRVTTRLQKDMGVMQKDMGLMLQELTQLQTNVSQTDARIESSFKQFHETIKVDIRTELQNFFDQHVGRATPTTQVQTSDKGKGVLGVRLLDFHQMSLFY</sequence>
<keyword evidence="1" id="KW-0472">Membrane</keyword>
<evidence type="ECO:0000313" key="2">
    <source>
        <dbReference type="EMBL" id="TYI10345.1"/>
    </source>
</evidence>
<gene>
    <name evidence="2" type="ORF">ES332_A09G135600v1</name>
</gene>
<proteinExistence type="predicted"/>
<organism evidence="2 3">
    <name type="scientific">Gossypium tomentosum</name>
    <name type="common">Hawaiian cotton</name>
    <name type="synonym">Gossypium sandvicense</name>
    <dbReference type="NCBI Taxonomy" id="34277"/>
    <lineage>
        <taxon>Eukaryota</taxon>
        <taxon>Viridiplantae</taxon>
        <taxon>Streptophyta</taxon>
        <taxon>Embryophyta</taxon>
        <taxon>Tracheophyta</taxon>
        <taxon>Spermatophyta</taxon>
        <taxon>Magnoliopsida</taxon>
        <taxon>eudicotyledons</taxon>
        <taxon>Gunneridae</taxon>
        <taxon>Pentapetalae</taxon>
        <taxon>rosids</taxon>
        <taxon>malvids</taxon>
        <taxon>Malvales</taxon>
        <taxon>Malvaceae</taxon>
        <taxon>Malvoideae</taxon>
        <taxon>Gossypium</taxon>
    </lineage>
</organism>